<name>A0ABT7SRH1_9GAMM</name>
<dbReference type="EC" id="3.-.-.-" evidence="1"/>
<dbReference type="RefSeq" id="WP_289411640.1">
    <property type="nucleotide sequence ID" value="NZ_JAUCDY010000016.1"/>
</dbReference>
<dbReference type="Gene3D" id="3.40.50.1820">
    <property type="entry name" value="alpha/beta hydrolase"/>
    <property type="match status" value="1"/>
</dbReference>
<proteinExistence type="predicted"/>
<dbReference type="InterPro" id="IPR010662">
    <property type="entry name" value="RBBP9/YdeN"/>
</dbReference>
<dbReference type="InterPro" id="IPR029058">
    <property type="entry name" value="AB_hydrolase_fold"/>
</dbReference>
<evidence type="ECO:0000313" key="2">
    <source>
        <dbReference type="Proteomes" id="UP001241056"/>
    </source>
</evidence>
<sequence>MRNETQVRYLIVPGWQGSCAAHWQSHWQQVLPDCSRVEQDDWLLPQRQAWIDQLEQAVAADSRPVVLIAHSLGCVTIAHWALQAAAKLLAQVRGALLVAPADVERQDCPAALLNFAPMPTQRLPFPSLLVGSTNDHAADAQRALLFAEHWGSAAVILPNVGHINVQSGHHRWEQGFAWLYQLQEHRAQPLQHSA</sequence>
<keyword evidence="1" id="KW-0378">Hydrolase</keyword>
<keyword evidence="2" id="KW-1185">Reference proteome</keyword>
<dbReference type="SUPFAM" id="SSF53474">
    <property type="entry name" value="alpha/beta-Hydrolases"/>
    <property type="match status" value="1"/>
</dbReference>
<organism evidence="1 2">
    <name type="scientific">Thiopseudomonas acetoxidans</name>
    <dbReference type="NCBI Taxonomy" id="3041622"/>
    <lineage>
        <taxon>Bacteria</taxon>
        <taxon>Pseudomonadati</taxon>
        <taxon>Pseudomonadota</taxon>
        <taxon>Gammaproteobacteria</taxon>
        <taxon>Pseudomonadales</taxon>
        <taxon>Pseudomonadaceae</taxon>
        <taxon>Thiopseudomonas</taxon>
    </lineage>
</organism>
<comment type="caution">
    <text evidence="1">The sequence shown here is derived from an EMBL/GenBank/DDBJ whole genome shotgun (WGS) entry which is preliminary data.</text>
</comment>
<accession>A0ABT7SRH1</accession>
<gene>
    <name evidence="1" type="ORF">QEZ41_10990</name>
</gene>
<protein>
    <submittedName>
        <fullName evidence="1">Alpha/beta hydrolase</fullName>
        <ecNumber evidence="1">3.-.-.-</ecNumber>
    </submittedName>
</protein>
<dbReference type="Pfam" id="PF06821">
    <property type="entry name" value="Ser_hydrolase"/>
    <property type="match status" value="1"/>
</dbReference>
<dbReference type="GO" id="GO:0016787">
    <property type="term" value="F:hydrolase activity"/>
    <property type="evidence" value="ECO:0007669"/>
    <property type="project" value="UniProtKB-KW"/>
</dbReference>
<evidence type="ECO:0000313" key="1">
    <source>
        <dbReference type="EMBL" id="MDM7858790.1"/>
    </source>
</evidence>
<dbReference type="Proteomes" id="UP001241056">
    <property type="component" value="Unassembled WGS sequence"/>
</dbReference>
<dbReference type="EMBL" id="JAUCDY010000016">
    <property type="protein sequence ID" value="MDM7858790.1"/>
    <property type="molecule type" value="Genomic_DNA"/>
</dbReference>
<reference evidence="1 2" key="1">
    <citation type="submission" date="2023-06" db="EMBL/GenBank/DDBJ databases">
        <title>Thiopseudomonas sp. CY1220 draft genome sequence.</title>
        <authorList>
            <person name="Zhao G."/>
            <person name="An M."/>
        </authorList>
    </citation>
    <scope>NUCLEOTIDE SEQUENCE [LARGE SCALE GENOMIC DNA]</scope>
    <source>
        <strain evidence="1 2">CY1220</strain>
    </source>
</reference>